<accession>A0A7S4RGW5</accession>
<reference evidence="3" key="1">
    <citation type="submission" date="2021-01" db="EMBL/GenBank/DDBJ databases">
        <authorList>
            <person name="Corre E."/>
            <person name="Pelletier E."/>
            <person name="Niang G."/>
            <person name="Scheremetjew M."/>
            <person name="Finn R."/>
            <person name="Kale V."/>
            <person name="Holt S."/>
            <person name="Cochrane G."/>
            <person name="Meng A."/>
            <person name="Brown T."/>
            <person name="Cohen L."/>
        </authorList>
    </citation>
    <scope>NUCLEOTIDE SEQUENCE</scope>
    <source>
        <strain evidence="3">GSO104</strain>
    </source>
</reference>
<gene>
    <name evidence="3" type="ORF">DBRI00130_LOCUS18527</name>
</gene>
<evidence type="ECO:0000313" key="3">
    <source>
        <dbReference type="EMBL" id="CAE4614124.1"/>
    </source>
</evidence>
<feature type="domain" description="Glycolipid transfer protein" evidence="2">
    <location>
        <begin position="52"/>
        <end position="196"/>
    </location>
</feature>
<sequence>MKNIYTVFTIALFLIITAPIHSFQRVQQTKTPMSSLAHSFEPVLSTKGKHLDVAELLAACWKFSSVLRKIGQTTLAIDFESNIRKAEALYNSLVPSKKRQSLASLLLLEQESGIHGPNAQLQDYSAACGFLWIRRYLEFHVDMYSAILASRDPKEAALDAYRKQIEPFHGWALRKVFTTKLSTSMPSRDKFLATLGNFKSQDFGEEEEQIILNDIGKLVSIWRPIVIRWRTTYKELDLEDTRRA</sequence>
<organism evidence="3">
    <name type="scientific">Ditylum brightwellii</name>
    <dbReference type="NCBI Taxonomy" id="49249"/>
    <lineage>
        <taxon>Eukaryota</taxon>
        <taxon>Sar</taxon>
        <taxon>Stramenopiles</taxon>
        <taxon>Ochrophyta</taxon>
        <taxon>Bacillariophyta</taxon>
        <taxon>Mediophyceae</taxon>
        <taxon>Lithodesmiophycidae</taxon>
        <taxon>Lithodesmiales</taxon>
        <taxon>Lithodesmiaceae</taxon>
        <taxon>Ditylum</taxon>
    </lineage>
</organism>
<feature type="signal peptide" evidence="1">
    <location>
        <begin position="1"/>
        <end position="22"/>
    </location>
</feature>
<dbReference type="AlphaFoldDB" id="A0A7S4RGW5"/>
<dbReference type="Pfam" id="PF08718">
    <property type="entry name" value="GLTP"/>
    <property type="match status" value="1"/>
</dbReference>
<dbReference type="GO" id="GO:0016020">
    <property type="term" value="C:membrane"/>
    <property type="evidence" value="ECO:0007669"/>
    <property type="project" value="TreeGrafter"/>
</dbReference>
<dbReference type="Gene3D" id="1.10.3520.10">
    <property type="entry name" value="Glycolipid transfer protein"/>
    <property type="match status" value="1"/>
</dbReference>
<protein>
    <recommendedName>
        <fullName evidence="2">Glycolipid transfer protein domain-containing protein</fullName>
    </recommendedName>
</protein>
<dbReference type="PANTHER" id="PTHR10219:SF43">
    <property type="entry name" value="GLYCOLIPID TRANSFER PROTEIN DOMAIN-CONTAINING PROTEIN"/>
    <property type="match status" value="1"/>
</dbReference>
<evidence type="ECO:0000256" key="1">
    <source>
        <dbReference type="SAM" id="SignalP"/>
    </source>
</evidence>
<name>A0A7S4RGW5_9STRA</name>
<dbReference type="InterPro" id="IPR014830">
    <property type="entry name" value="Glycolipid_transfer_prot_dom"/>
</dbReference>
<dbReference type="PANTHER" id="PTHR10219">
    <property type="entry name" value="GLYCOLIPID TRANSFER PROTEIN-RELATED"/>
    <property type="match status" value="1"/>
</dbReference>
<dbReference type="EMBL" id="HBNS01023429">
    <property type="protein sequence ID" value="CAE4614124.1"/>
    <property type="molecule type" value="Transcribed_RNA"/>
</dbReference>
<keyword evidence="1" id="KW-0732">Signal</keyword>
<feature type="chain" id="PRO_5031493734" description="Glycolipid transfer protein domain-containing protein" evidence="1">
    <location>
        <begin position="23"/>
        <end position="244"/>
    </location>
</feature>
<evidence type="ECO:0000259" key="2">
    <source>
        <dbReference type="Pfam" id="PF08718"/>
    </source>
</evidence>
<dbReference type="GO" id="GO:0005829">
    <property type="term" value="C:cytosol"/>
    <property type="evidence" value="ECO:0007669"/>
    <property type="project" value="TreeGrafter"/>
</dbReference>
<dbReference type="InterPro" id="IPR036497">
    <property type="entry name" value="GLTP_sf"/>
</dbReference>
<dbReference type="SUPFAM" id="SSF110004">
    <property type="entry name" value="Glycolipid transfer protein, GLTP"/>
    <property type="match status" value="1"/>
</dbReference>
<dbReference type="GO" id="GO:1902387">
    <property type="term" value="F:ceramide 1-phosphate binding"/>
    <property type="evidence" value="ECO:0007669"/>
    <property type="project" value="TreeGrafter"/>
</dbReference>
<dbReference type="GO" id="GO:1902388">
    <property type="term" value="F:ceramide 1-phosphate transfer activity"/>
    <property type="evidence" value="ECO:0007669"/>
    <property type="project" value="TreeGrafter"/>
</dbReference>
<proteinExistence type="predicted"/>